<reference evidence="10" key="1">
    <citation type="journal article" date="2017" name="Genome Biol.">
        <title>Comparative genomics reveals high biological diversity and specific adaptations in the industrially and medically important fungal genus Aspergillus.</title>
        <authorList>
            <person name="de Vries R.P."/>
            <person name="Riley R."/>
            <person name="Wiebenga A."/>
            <person name="Aguilar-Osorio G."/>
            <person name="Amillis S."/>
            <person name="Uchima C.A."/>
            <person name="Anderluh G."/>
            <person name="Asadollahi M."/>
            <person name="Askin M."/>
            <person name="Barry K."/>
            <person name="Battaglia E."/>
            <person name="Bayram O."/>
            <person name="Benocci T."/>
            <person name="Braus-Stromeyer S.A."/>
            <person name="Caldana C."/>
            <person name="Canovas D."/>
            <person name="Cerqueira G.C."/>
            <person name="Chen F."/>
            <person name="Chen W."/>
            <person name="Choi C."/>
            <person name="Clum A."/>
            <person name="Dos Santos R.A."/>
            <person name="Damasio A.R."/>
            <person name="Diallinas G."/>
            <person name="Emri T."/>
            <person name="Fekete E."/>
            <person name="Flipphi M."/>
            <person name="Freyberg S."/>
            <person name="Gallo A."/>
            <person name="Gournas C."/>
            <person name="Habgood R."/>
            <person name="Hainaut M."/>
            <person name="Harispe M.L."/>
            <person name="Henrissat B."/>
            <person name="Hilden K.S."/>
            <person name="Hope R."/>
            <person name="Hossain A."/>
            <person name="Karabika E."/>
            <person name="Karaffa L."/>
            <person name="Karanyi Z."/>
            <person name="Krasevec N."/>
            <person name="Kuo A."/>
            <person name="Kusch H."/>
            <person name="LaButti K."/>
            <person name="Lagendijk E.L."/>
            <person name="Lapidus A."/>
            <person name="Levasseur A."/>
            <person name="Lindquist E."/>
            <person name="Lipzen A."/>
            <person name="Logrieco A.F."/>
            <person name="MacCabe A."/>
            <person name="Maekelae M.R."/>
            <person name="Malavazi I."/>
            <person name="Melin P."/>
            <person name="Meyer V."/>
            <person name="Mielnichuk N."/>
            <person name="Miskei M."/>
            <person name="Molnar A.P."/>
            <person name="Mule G."/>
            <person name="Ngan C.Y."/>
            <person name="Orejas M."/>
            <person name="Orosz E."/>
            <person name="Ouedraogo J.P."/>
            <person name="Overkamp K.M."/>
            <person name="Park H.-S."/>
            <person name="Perrone G."/>
            <person name="Piumi F."/>
            <person name="Punt P.J."/>
            <person name="Ram A.F."/>
            <person name="Ramon A."/>
            <person name="Rauscher S."/>
            <person name="Record E."/>
            <person name="Riano-Pachon D.M."/>
            <person name="Robert V."/>
            <person name="Roehrig J."/>
            <person name="Ruller R."/>
            <person name="Salamov A."/>
            <person name="Salih N.S."/>
            <person name="Samson R.A."/>
            <person name="Sandor E."/>
            <person name="Sanguinetti M."/>
            <person name="Schuetze T."/>
            <person name="Sepcic K."/>
            <person name="Shelest E."/>
            <person name="Sherlock G."/>
            <person name="Sophianopoulou V."/>
            <person name="Squina F.M."/>
            <person name="Sun H."/>
            <person name="Susca A."/>
            <person name="Todd R.B."/>
            <person name="Tsang A."/>
            <person name="Unkles S.E."/>
            <person name="van de Wiele N."/>
            <person name="van Rossen-Uffink D."/>
            <person name="Oliveira J.V."/>
            <person name="Vesth T.C."/>
            <person name="Visser J."/>
            <person name="Yu J.-H."/>
            <person name="Zhou M."/>
            <person name="Andersen M.R."/>
            <person name="Archer D.B."/>
            <person name="Baker S.E."/>
            <person name="Benoit I."/>
            <person name="Brakhage A.A."/>
            <person name="Braus G.H."/>
            <person name="Fischer R."/>
            <person name="Frisvad J.C."/>
            <person name="Goldman G.H."/>
            <person name="Houbraken J."/>
            <person name="Oakley B."/>
            <person name="Pocsi I."/>
            <person name="Scazzocchio C."/>
            <person name="Seiboth B."/>
            <person name="vanKuyk P.A."/>
            <person name="Wortman J."/>
            <person name="Dyer P.S."/>
            <person name="Grigoriev I.V."/>
        </authorList>
    </citation>
    <scope>NUCLEOTIDE SEQUENCE [LARGE SCALE GENOMIC DNA]</scope>
    <source>
        <strain evidence="10">ITEM 5010</strain>
    </source>
</reference>
<dbReference type="GO" id="GO:0008412">
    <property type="term" value="F:4-hydroxybenzoate polyprenyltransferase activity"/>
    <property type="evidence" value="ECO:0007669"/>
    <property type="project" value="TreeGrafter"/>
</dbReference>
<dbReference type="PANTHER" id="PTHR11048">
    <property type="entry name" value="PRENYLTRANSFERASES"/>
    <property type="match status" value="1"/>
</dbReference>
<dbReference type="InterPro" id="IPR000537">
    <property type="entry name" value="UbiA_prenyltransferase"/>
</dbReference>
<dbReference type="GO" id="GO:0006744">
    <property type="term" value="P:ubiquinone biosynthetic process"/>
    <property type="evidence" value="ECO:0007669"/>
    <property type="project" value="TreeGrafter"/>
</dbReference>
<feature type="transmembrane region" description="Helical" evidence="8">
    <location>
        <begin position="272"/>
        <end position="295"/>
    </location>
</feature>
<dbReference type="InterPro" id="IPR044878">
    <property type="entry name" value="UbiA_sf"/>
</dbReference>
<keyword evidence="10" id="KW-1185">Reference proteome</keyword>
<organism evidence="9 10">
    <name type="scientific">Aspergillus carbonarius (strain ITEM 5010)</name>
    <dbReference type="NCBI Taxonomy" id="602072"/>
    <lineage>
        <taxon>Eukaryota</taxon>
        <taxon>Fungi</taxon>
        <taxon>Dikarya</taxon>
        <taxon>Ascomycota</taxon>
        <taxon>Pezizomycotina</taxon>
        <taxon>Eurotiomycetes</taxon>
        <taxon>Eurotiomycetidae</taxon>
        <taxon>Eurotiales</taxon>
        <taxon>Aspergillaceae</taxon>
        <taxon>Aspergillus</taxon>
        <taxon>Aspergillus subgen. Circumdati</taxon>
    </lineage>
</organism>
<dbReference type="STRING" id="602072.A0A1R3RA69"/>
<dbReference type="GO" id="GO:0005743">
    <property type="term" value="C:mitochondrial inner membrane"/>
    <property type="evidence" value="ECO:0007669"/>
    <property type="project" value="TreeGrafter"/>
</dbReference>
<dbReference type="CDD" id="cd13959">
    <property type="entry name" value="PT_UbiA_COQ2"/>
    <property type="match status" value="1"/>
</dbReference>
<dbReference type="Proteomes" id="UP000188318">
    <property type="component" value="Unassembled WGS sequence"/>
</dbReference>
<feature type="transmembrane region" description="Helical" evidence="8">
    <location>
        <begin position="169"/>
        <end position="188"/>
    </location>
</feature>
<keyword evidence="4" id="KW-0808">Transferase</keyword>
<protein>
    <submittedName>
        <fullName evidence="9">Uncharacterized protein</fullName>
    </submittedName>
</protein>
<keyword evidence="7 8" id="KW-0472">Membrane</keyword>
<dbReference type="PANTHER" id="PTHR11048:SF39">
    <property type="entry name" value="POLYPRENYL TRANSFERASE AUSN"/>
    <property type="match status" value="1"/>
</dbReference>
<keyword evidence="6 8" id="KW-1133">Transmembrane helix</keyword>
<evidence type="ECO:0000256" key="2">
    <source>
        <dbReference type="ARBA" id="ARBA00004721"/>
    </source>
</evidence>
<name>A0A1R3RA69_ASPC5</name>
<evidence type="ECO:0000256" key="1">
    <source>
        <dbReference type="ARBA" id="ARBA00004141"/>
    </source>
</evidence>
<evidence type="ECO:0000256" key="4">
    <source>
        <dbReference type="ARBA" id="ARBA00022679"/>
    </source>
</evidence>
<feature type="transmembrane region" description="Helical" evidence="8">
    <location>
        <begin position="114"/>
        <end position="136"/>
    </location>
</feature>
<evidence type="ECO:0000256" key="6">
    <source>
        <dbReference type="ARBA" id="ARBA00022989"/>
    </source>
</evidence>
<dbReference type="Pfam" id="PF01040">
    <property type="entry name" value="UbiA"/>
    <property type="match status" value="1"/>
</dbReference>
<keyword evidence="5 8" id="KW-0812">Transmembrane</keyword>
<evidence type="ECO:0000256" key="8">
    <source>
        <dbReference type="SAM" id="Phobius"/>
    </source>
</evidence>
<sequence>MVNKTELSSLSEEGGYTPPQRGLLSLLPSSWVPYAELIRIDKPHGIYLVWVPHIVGLAYASAIGPSPAPVRRLCTRALRLMVWAALCRSAGCVWNDTVDQDFDRKTVRCRNRPVARGAVTTSQAHIFAAVLFSLAFLSLRGISSNAMSVAGIVAVLSLVYPFCKRFTSFPQVVLGSSLGLTVVLSAWSLDVDMLEGRNRIPTICLMLVIVLLIVFYDVVYATQDTADDVKAGVKGMAVLFRNHLLVLLCTLVCGIAGVLSTLGILVNMGPQYFVFSVAGLVLGLMVVVGLIYLPFLSRWRRLSGWVFGFAFASFIGGFSSEHYRRLSLAAQKG</sequence>
<comment type="subcellular location">
    <subcellularLocation>
        <location evidence="1">Membrane</location>
        <topology evidence="1">Multi-pass membrane protein</topology>
    </subcellularLocation>
</comment>
<dbReference type="FunFam" id="1.10.357.140:FF:000008">
    <property type="entry name" value="4-hydroxybenzoate octaprenyltransferase"/>
    <property type="match status" value="1"/>
</dbReference>
<dbReference type="EMBL" id="KV907511">
    <property type="protein sequence ID" value="OOF91378.1"/>
    <property type="molecule type" value="Genomic_DNA"/>
</dbReference>
<gene>
    <name evidence="9" type="ORF">ASPCADRAFT_9775</name>
</gene>
<dbReference type="InterPro" id="IPR039653">
    <property type="entry name" value="Prenyltransferase"/>
</dbReference>
<evidence type="ECO:0000256" key="7">
    <source>
        <dbReference type="ARBA" id="ARBA00023136"/>
    </source>
</evidence>
<feature type="transmembrane region" description="Helical" evidence="8">
    <location>
        <begin position="243"/>
        <end position="266"/>
    </location>
</feature>
<feature type="transmembrane region" description="Helical" evidence="8">
    <location>
        <begin position="302"/>
        <end position="319"/>
    </location>
</feature>
<dbReference type="OrthoDB" id="18170at2759"/>
<dbReference type="AlphaFoldDB" id="A0A1R3RA69"/>
<evidence type="ECO:0000256" key="3">
    <source>
        <dbReference type="ARBA" id="ARBA00005985"/>
    </source>
</evidence>
<comment type="similarity">
    <text evidence="3">Belongs to the UbiA prenyltransferase family.</text>
</comment>
<evidence type="ECO:0000313" key="10">
    <source>
        <dbReference type="Proteomes" id="UP000188318"/>
    </source>
</evidence>
<comment type="pathway">
    <text evidence="2">Secondary metabolite biosynthesis; terpenoid biosynthesis.</text>
</comment>
<evidence type="ECO:0000313" key="9">
    <source>
        <dbReference type="EMBL" id="OOF91378.1"/>
    </source>
</evidence>
<feature type="transmembrane region" description="Helical" evidence="8">
    <location>
        <begin position="142"/>
        <end position="162"/>
    </location>
</feature>
<dbReference type="OMA" id="TSQAHIF"/>
<dbReference type="Gene3D" id="1.20.120.1780">
    <property type="entry name" value="UbiA prenyltransferase"/>
    <property type="match status" value="1"/>
</dbReference>
<evidence type="ECO:0000256" key="5">
    <source>
        <dbReference type="ARBA" id="ARBA00022692"/>
    </source>
</evidence>
<feature type="transmembrane region" description="Helical" evidence="8">
    <location>
        <begin position="200"/>
        <end position="222"/>
    </location>
</feature>
<accession>A0A1R3RA69</accession>
<proteinExistence type="inferred from homology"/>
<dbReference type="Gene3D" id="1.10.357.140">
    <property type="entry name" value="UbiA prenyltransferase"/>
    <property type="match status" value="1"/>
</dbReference>
<dbReference type="VEuPathDB" id="FungiDB:ASPCADRAFT_9775"/>